<evidence type="ECO:0000256" key="3">
    <source>
        <dbReference type="ARBA" id="ARBA00022842"/>
    </source>
</evidence>
<dbReference type="PROSITE" id="PS00629">
    <property type="entry name" value="IMP_1"/>
    <property type="match status" value="1"/>
</dbReference>
<evidence type="ECO:0000256" key="4">
    <source>
        <dbReference type="PIRSR" id="PIRSR600760-2"/>
    </source>
</evidence>
<keyword evidence="1 4" id="KW-0479">Metal-binding</keyword>
<dbReference type="EMBL" id="CP053892">
    <property type="protein sequence ID" value="QKG25458.1"/>
    <property type="molecule type" value="Genomic_DNA"/>
</dbReference>
<gene>
    <name evidence="5" type="ORF">ACTIVE_7110</name>
</gene>
<dbReference type="GO" id="GO:0006020">
    <property type="term" value="P:inositol metabolic process"/>
    <property type="evidence" value="ECO:0007669"/>
    <property type="project" value="TreeGrafter"/>
</dbReference>
<feature type="binding site" evidence="4">
    <location>
        <position position="93"/>
    </location>
    <ligand>
        <name>Mg(2+)</name>
        <dbReference type="ChEBI" id="CHEBI:18420"/>
        <label>2</label>
    </ligand>
</feature>
<evidence type="ECO:0000256" key="1">
    <source>
        <dbReference type="ARBA" id="ARBA00022723"/>
    </source>
</evidence>
<accession>A0A7D3VYE3</accession>
<dbReference type="Proteomes" id="UP000501240">
    <property type="component" value="Chromosome"/>
</dbReference>
<evidence type="ECO:0000313" key="5">
    <source>
        <dbReference type="EMBL" id="QKG25458.1"/>
    </source>
</evidence>
<keyword evidence="6" id="KW-1185">Reference proteome</keyword>
<organism evidence="5 6">
    <name type="scientific">Actinomadura verrucosospora</name>
    <dbReference type="NCBI Taxonomy" id="46165"/>
    <lineage>
        <taxon>Bacteria</taxon>
        <taxon>Bacillati</taxon>
        <taxon>Actinomycetota</taxon>
        <taxon>Actinomycetes</taxon>
        <taxon>Streptosporangiales</taxon>
        <taxon>Thermomonosporaceae</taxon>
        <taxon>Actinomadura</taxon>
    </lineage>
</organism>
<dbReference type="Pfam" id="PF00459">
    <property type="entry name" value="Inositol_P"/>
    <property type="match status" value="1"/>
</dbReference>
<feature type="binding site" evidence="4">
    <location>
        <position position="76"/>
    </location>
    <ligand>
        <name>Mg(2+)</name>
        <dbReference type="ChEBI" id="CHEBI:18420"/>
        <label>1</label>
        <note>catalytic</note>
    </ligand>
</feature>
<keyword evidence="3 4" id="KW-0460">Magnesium</keyword>
<dbReference type="InterPro" id="IPR000760">
    <property type="entry name" value="Inositol_monophosphatase-like"/>
</dbReference>
<keyword evidence="2" id="KW-0378">Hydrolase</keyword>
<dbReference type="CDD" id="cd01637">
    <property type="entry name" value="IMPase_like"/>
    <property type="match status" value="1"/>
</dbReference>
<dbReference type="GO" id="GO:0007165">
    <property type="term" value="P:signal transduction"/>
    <property type="evidence" value="ECO:0007669"/>
    <property type="project" value="TreeGrafter"/>
</dbReference>
<dbReference type="SUPFAM" id="SSF56655">
    <property type="entry name" value="Carbohydrate phosphatase"/>
    <property type="match status" value="1"/>
</dbReference>
<dbReference type="PANTHER" id="PTHR20854:SF4">
    <property type="entry name" value="INOSITOL-1-MONOPHOSPHATASE-RELATED"/>
    <property type="match status" value="1"/>
</dbReference>
<sequence length="276" mass="29525">MSESQPRPGGAWEAQAAVALGCARSAGAYLRTQFGAASPRRYQGAHDVQLAADVEAQRRIVAGLTERFPGYGVLAEEGPVRRWPDAEHVWLVDPLDGTNNFGYGIAHCAISISLFRRRRPVLALVVDPLLRREFVAVEPPSGEPPAAPPGPCVPLRRSTISLVTNYSAAGRVWGDRMSEALGGKCKRVTSLWAPALDLALVSCGQLDGMICHEGDLLDVGGGTLLVRAAGGHVLDLSGEPFHAHGSMYRRPVSFVAARDERLARELLEYARTAAAG</sequence>
<dbReference type="GO" id="GO:0046872">
    <property type="term" value="F:metal ion binding"/>
    <property type="evidence" value="ECO:0007669"/>
    <property type="project" value="UniProtKB-KW"/>
</dbReference>
<dbReference type="GO" id="GO:0008934">
    <property type="term" value="F:inositol monophosphate 1-phosphatase activity"/>
    <property type="evidence" value="ECO:0007669"/>
    <property type="project" value="TreeGrafter"/>
</dbReference>
<dbReference type="PRINTS" id="PR00377">
    <property type="entry name" value="IMPHPHTASES"/>
</dbReference>
<reference evidence="5 6" key="1">
    <citation type="submission" date="2020-05" db="EMBL/GenBank/DDBJ databases">
        <title>Actinomadura verrucosospora NRRL-B18236 (PFL_A860) Genome sequencing and assembly.</title>
        <authorList>
            <person name="Samborskyy M."/>
        </authorList>
    </citation>
    <scope>NUCLEOTIDE SEQUENCE [LARGE SCALE GENOMIC DNA]</scope>
    <source>
        <strain evidence="5 6">NRRL:B18236</strain>
    </source>
</reference>
<dbReference type="InterPro" id="IPR020583">
    <property type="entry name" value="Inositol_monoP_metal-BS"/>
</dbReference>
<name>A0A7D3VYE3_ACTVE</name>
<proteinExistence type="predicted"/>
<feature type="binding site" evidence="4">
    <location>
        <position position="95"/>
    </location>
    <ligand>
        <name>Mg(2+)</name>
        <dbReference type="ChEBI" id="CHEBI:18420"/>
        <label>1</label>
        <note>catalytic</note>
    </ligand>
</feature>
<evidence type="ECO:0000313" key="6">
    <source>
        <dbReference type="Proteomes" id="UP000501240"/>
    </source>
</evidence>
<protein>
    <submittedName>
        <fullName evidence="5">Inositol monophosphatase/fructose-1,6-bisphosphatase family protein</fullName>
    </submittedName>
</protein>
<dbReference type="PANTHER" id="PTHR20854">
    <property type="entry name" value="INOSITOL MONOPHOSPHATASE"/>
    <property type="match status" value="1"/>
</dbReference>
<comment type="cofactor">
    <cofactor evidence="4">
        <name>Mg(2+)</name>
        <dbReference type="ChEBI" id="CHEBI:18420"/>
    </cofactor>
</comment>
<dbReference type="Gene3D" id="3.40.190.80">
    <property type="match status" value="1"/>
</dbReference>
<feature type="binding site" evidence="4">
    <location>
        <position position="218"/>
    </location>
    <ligand>
        <name>Mg(2+)</name>
        <dbReference type="ChEBI" id="CHEBI:18420"/>
        <label>1</label>
        <note>catalytic</note>
    </ligand>
</feature>
<dbReference type="AlphaFoldDB" id="A0A7D3VYE3"/>
<evidence type="ECO:0000256" key="2">
    <source>
        <dbReference type="ARBA" id="ARBA00022801"/>
    </source>
</evidence>
<feature type="binding site" evidence="4">
    <location>
        <position position="96"/>
    </location>
    <ligand>
        <name>Mg(2+)</name>
        <dbReference type="ChEBI" id="CHEBI:18420"/>
        <label>1</label>
        <note>catalytic</note>
    </ligand>
</feature>
<dbReference type="Gene3D" id="3.30.540.10">
    <property type="entry name" value="Fructose-1,6-Bisphosphatase, subunit A, domain 1"/>
    <property type="match status" value="1"/>
</dbReference>